<dbReference type="Gene3D" id="2.60.40.10">
    <property type="entry name" value="Immunoglobulins"/>
    <property type="match status" value="1"/>
</dbReference>
<organism evidence="3 4">
    <name type="scientific">Eschrichtius robustus</name>
    <name type="common">California gray whale</name>
    <name type="synonym">Eschrichtius gibbosus</name>
    <dbReference type="NCBI Taxonomy" id="9764"/>
    <lineage>
        <taxon>Eukaryota</taxon>
        <taxon>Metazoa</taxon>
        <taxon>Chordata</taxon>
        <taxon>Craniata</taxon>
        <taxon>Vertebrata</taxon>
        <taxon>Euteleostomi</taxon>
        <taxon>Mammalia</taxon>
        <taxon>Eutheria</taxon>
        <taxon>Laurasiatheria</taxon>
        <taxon>Artiodactyla</taxon>
        <taxon>Whippomorpha</taxon>
        <taxon>Cetacea</taxon>
        <taxon>Mysticeti</taxon>
        <taxon>Eschrichtiidae</taxon>
        <taxon>Eschrichtius</taxon>
    </lineage>
</organism>
<name>A0AB34HI58_ESCRO</name>
<evidence type="ECO:0000313" key="3">
    <source>
        <dbReference type="EMBL" id="KAJ8791189.1"/>
    </source>
</evidence>
<dbReference type="EMBL" id="JAIQCJ010001308">
    <property type="protein sequence ID" value="KAJ8791189.1"/>
    <property type="molecule type" value="Genomic_DNA"/>
</dbReference>
<dbReference type="SUPFAM" id="SSF49265">
    <property type="entry name" value="Fibronectin type III"/>
    <property type="match status" value="1"/>
</dbReference>
<dbReference type="Pfam" id="PF06328">
    <property type="entry name" value="Lep_receptor_Ig"/>
    <property type="match status" value="1"/>
</dbReference>
<proteinExistence type="predicted"/>
<evidence type="ECO:0000256" key="1">
    <source>
        <dbReference type="SAM" id="SignalP"/>
    </source>
</evidence>
<dbReference type="InterPro" id="IPR010457">
    <property type="entry name" value="IgC2-like_lig-bd"/>
</dbReference>
<dbReference type="InterPro" id="IPR036116">
    <property type="entry name" value="FN3_sf"/>
</dbReference>
<dbReference type="AlphaFoldDB" id="A0AB34HI58"/>
<evidence type="ECO:0000259" key="2">
    <source>
        <dbReference type="Pfam" id="PF06328"/>
    </source>
</evidence>
<feature type="domain" description="Immunoglobulin C2-set-like ligand-binding" evidence="2">
    <location>
        <begin position="20"/>
        <end position="110"/>
    </location>
</feature>
<keyword evidence="1" id="KW-0732">Signal</keyword>
<gene>
    <name evidence="3" type="ORF">J1605_020752</name>
</gene>
<accession>A0AB34HI58</accession>
<keyword evidence="4" id="KW-1185">Reference proteome</keyword>
<feature type="chain" id="PRO_5044194184" description="Immunoglobulin C2-set-like ligand-binding domain-containing protein" evidence="1">
    <location>
        <begin position="23"/>
        <end position="220"/>
    </location>
</feature>
<protein>
    <recommendedName>
        <fullName evidence="2">Immunoglobulin C2-set-like ligand-binding domain-containing protein</fullName>
    </recommendedName>
</protein>
<dbReference type="Proteomes" id="UP001159641">
    <property type="component" value="Unassembled WGS sequence"/>
</dbReference>
<sequence length="220" mass="23977">MGFLYAILGLLHLCLIADVCKRGDVTVQPSHVISLGSAVNISCSLKTKQGCLQFSSFNKLILYKFDRRIYFQHGRSLSSQVTGLPLGTTLFVCKLACSSNDEIRICGAEISVGEIVDASVTVGSIRRSREMVRSICPSAAQLGDAAGMLLVQRAQVVTTLSNGCSLNKFSTFEVVLLFIFKVVPEQPQNLSCIQKGERGTVGCTWDRGQDTHLYTAYTLQ</sequence>
<feature type="signal peptide" evidence="1">
    <location>
        <begin position="1"/>
        <end position="22"/>
    </location>
</feature>
<reference evidence="3 4" key="1">
    <citation type="submission" date="2022-11" db="EMBL/GenBank/DDBJ databases">
        <title>Whole genome sequence of Eschrichtius robustus ER-17-0199.</title>
        <authorList>
            <person name="Bruniche-Olsen A."/>
            <person name="Black A.N."/>
            <person name="Fields C.J."/>
            <person name="Walden K."/>
            <person name="Dewoody J.A."/>
        </authorList>
    </citation>
    <scope>NUCLEOTIDE SEQUENCE [LARGE SCALE GENOMIC DNA]</scope>
    <source>
        <strain evidence="3">ER-17-0199</strain>
        <tissue evidence="3">Blubber</tissue>
    </source>
</reference>
<evidence type="ECO:0000313" key="4">
    <source>
        <dbReference type="Proteomes" id="UP001159641"/>
    </source>
</evidence>
<comment type="caution">
    <text evidence="3">The sequence shown here is derived from an EMBL/GenBank/DDBJ whole genome shotgun (WGS) entry which is preliminary data.</text>
</comment>
<dbReference type="InterPro" id="IPR013783">
    <property type="entry name" value="Ig-like_fold"/>
</dbReference>